<keyword evidence="12" id="KW-1185">Reference proteome</keyword>
<dbReference type="Proteomes" id="UP001187531">
    <property type="component" value="Unassembled WGS sequence"/>
</dbReference>
<protein>
    <recommendedName>
        <fullName evidence="4">protein-serine/threonine phosphatase</fullName>
        <ecNumber evidence="4">3.1.3.16</ecNumber>
    </recommendedName>
</protein>
<dbReference type="PANTHER" id="PTHR13832:SF565">
    <property type="entry name" value="AT28366P-RELATED"/>
    <property type="match status" value="1"/>
</dbReference>
<dbReference type="FunFam" id="3.60.40.10:FF:000016">
    <property type="entry name" value="Protein phosphatase 2C"/>
    <property type="match status" value="1"/>
</dbReference>
<keyword evidence="7 9" id="KW-0904">Protein phosphatase</keyword>
<dbReference type="SUPFAM" id="SSF81606">
    <property type="entry name" value="PP2C-like"/>
    <property type="match status" value="1"/>
</dbReference>
<dbReference type="EMBL" id="JAVRJZ010000007">
    <property type="protein sequence ID" value="KAK2720805.1"/>
    <property type="molecule type" value="Genomic_DNA"/>
</dbReference>
<dbReference type="InterPro" id="IPR036457">
    <property type="entry name" value="PPM-type-like_dom_sf"/>
</dbReference>
<evidence type="ECO:0000256" key="5">
    <source>
        <dbReference type="ARBA" id="ARBA00022723"/>
    </source>
</evidence>
<evidence type="ECO:0000256" key="2">
    <source>
        <dbReference type="ARBA" id="ARBA00001946"/>
    </source>
</evidence>
<dbReference type="PROSITE" id="PS51746">
    <property type="entry name" value="PPM_2"/>
    <property type="match status" value="1"/>
</dbReference>
<dbReference type="PROSITE" id="PS01032">
    <property type="entry name" value="PPM_1"/>
    <property type="match status" value="1"/>
</dbReference>
<dbReference type="InterPro" id="IPR001932">
    <property type="entry name" value="PPM-type_phosphatase-like_dom"/>
</dbReference>
<reference evidence="11" key="1">
    <citation type="submission" date="2023-07" db="EMBL/GenBank/DDBJ databases">
        <title>Chromosome-level genome assembly of Artemia franciscana.</title>
        <authorList>
            <person name="Jo E."/>
        </authorList>
    </citation>
    <scope>NUCLEOTIDE SEQUENCE</scope>
    <source>
        <tissue evidence="11">Whole body</tissue>
    </source>
</reference>
<dbReference type="GO" id="GO:0046872">
    <property type="term" value="F:metal ion binding"/>
    <property type="evidence" value="ECO:0007669"/>
    <property type="project" value="UniProtKB-KW"/>
</dbReference>
<keyword evidence="6 9" id="KW-0378">Hydrolase</keyword>
<dbReference type="SMART" id="SM00332">
    <property type="entry name" value="PP2Cc"/>
    <property type="match status" value="1"/>
</dbReference>
<dbReference type="GO" id="GO:0004722">
    <property type="term" value="F:protein serine/threonine phosphatase activity"/>
    <property type="evidence" value="ECO:0007669"/>
    <property type="project" value="UniProtKB-EC"/>
</dbReference>
<evidence type="ECO:0000256" key="9">
    <source>
        <dbReference type="RuleBase" id="RU003465"/>
    </source>
</evidence>
<gene>
    <name evidence="11" type="ORF">QYM36_004618</name>
</gene>
<evidence type="ECO:0000256" key="6">
    <source>
        <dbReference type="ARBA" id="ARBA00022801"/>
    </source>
</evidence>
<proteinExistence type="inferred from homology"/>
<keyword evidence="8" id="KW-0464">Manganese</keyword>
<evidence type="ECO:0000256" key="1">
    <source>
        <dbReference type="ARBA" id="ARBA00001936"/>
    </source>
</evidence>
<name>A0AA88I5W0_ARTSF</name>
<keyword evidence="5" id="KW-0479">Metal-binding</keyword>
<dbReference type="Pfam" id="PF00481">
    <property type="entry name" value="PP2C"/>
    <property type="match status" value="1"/>
</dbReference>
<feature type="domain" description="PPM-type phosphatase" evidence="10">
    <location>
        <begin position="23"/>
        <end position="287"/>
    </location>
</feature>
<evidence type="ECO:0000313" key="11">
    <source>
        <dbReference type="EMBL" id="KAK2720804.1"/>
    </source>
</evidence>
<accession>A0AA88I5W0</accession>
<evidence type="ECO:0000256" key="4">
    <source>
        <dbReference type="ARBA" id="ARBA00013081"/>
    </source>
</evidence>
<evidence type="ECO:0000256" key="8">
    <source>
        <dbReference type="ARBA" id="ARBA00023211"/>
    </source>
</evidence>
<dbReference type="AlphaFoldDB" id="A0AA88I5W0"/>
<dbReference type="InterPro" id="IPR000222">
    <property type="entry name" value="PP2C_BS"/>
</dbReference>
<dbReference type="CDD" id="cd00143">
    <property type="entry name" value="PP2Cc"/>
    <property type="match status" value="1"/>
</dbReference>
<sequence>MGQILSEPVTLKDTSACQSTQLKVGISSMQGWRNTMEDAHTHLVSLPDDESAAFFGVYDGHGGSKFAEYASTHLHKILVNLEEYKSGNYEAALKKSFLECDNDMRAVFEPTFESGGTTAVTILIKDNKLYCGNAGDSRAVASVNGKALPLSEDHKPYIEREKRRIENAGGWVDFDRVNGNLALSRALGDFSMKAKKDLPPQEQIVTGDPDVTIHEKTEDWEFVILACDGIWDVVSSQEAVDFVRNHLASGTQEPEEICEALMDHCLAPDSQLGGIGYDNMSVIIVCFLPPADTVEASYKLLVEKCGKAKSGDEKVESAE</sequence>
<comment type="cofactor">
    <cofactor evidence="1">
        <name>Mn(2+)</name>
        <dbReference type="ChEBI" id="CHEBI:29035"/>
    </cofactor>
</comment>
<dbReference type="PANTHER" id="PTHR13832">
    <property type="entry name" value="PROTEIN PHOSPHATASE 2C"/>
    <property type="match status" value="1"/>
</dbReference>
<comment type="similarity">
    <text evidence="3 9">Belongs to the PP2C family.</text>
</comment>
<dbReference type="EMBL" id="JAVRJZ010000007">
    <property type="protein sequence ID" value="KAK2720804.1"/>
    <property type="molecule type" value="Genomic_DNA"/>
</dbReference>
<evidence type="ECO:0000256" key="7">
    <source>
        <dbReference type="ARBA" id="ARBA00022912"/>
    </source>
</evidence>
<dbReference type="Gene3D" id="3.60.40.10">
    <property type="entry name" value="PPM-type phosphatase domain"/>
    <property type="match status" value="1"/>
</dbReference>
<dbReference type="InterPro" id="IPR015655">
    <property type="entry name" value="PP2C"/>
</dbReference>
<dbReference type="EC" id="3.1.3.16" evidence="4"/>
<comment type="caution">
    <text evidence="11">The sequence shown here is derived from an EMBL/GenBank/DDBJ whole genome shotgun (WGS) entry which is preliminary data.</text>
</comment>
<organism evidence="11 12">
    <name type="scientific">Artemia franciscana</name>
    <name type="common">Brine shrimp</name>
    <name type="synonym">Artemia sanfranciscana</name>
    <dbReference type="NCBI Taxonomy" id="6661"/>
    <lineage>
        <taxon>Eukaryota</taxon>
        <taxon>Metazoa</taxon>
        <taxon>Ecdysozoa</taxon>
        <taxon>Arthropoda</taxon>
        <taxon>Crustacea</taxon>
        <taxon>Branchiopoda</taxon>
        <taxon>Anostraca</taxon>
        <taxon>Artemiidae</taxon>
        <taxon>Artemia</taxon>
    </lineage>
</organism>
<evidence type="ECO:0000313" key="12">
    <source>
        <dbReference type="Proteomes" id="UP001187531"/>
    </source>
</evidence>
<evidence type="ECO:0000256" key="3">
    <source>
        <dbReference type="ARBA" id="ARBA00006702"/>
    </source>
</evidence>
<evidence type="ECO:0000259" key="10">
    <source>
        <dbReference type="PROSITE" id="PS51746"/>
    </source>
</evidence>
<comment type="cofactor">
    <cofactor evidence="2">
        <name>Mg(2+)</name>
        <dbReference type="ChEBI" id="CHEBI:18420"/>
    </cofactor>
</comment>